<evidence type="ECO:0000313" key="3">
    <source>
        <dbReference type="Proteomes" id="UP000472261"/>
    </source>
</evidence>
<sequence length="124" mass="12872">MAEAYFPVGPGLGPEENFLSLDDILMSQEKLPGRAESNLPRLAFALGQGTGAGSGDSIPEVTGGGNYSSRQAPRGAMQGGRLGGSAGHAGSARRGPGLREAERCCFHQRCCEEIRVSSAVCLCF</sequence>
<name>A0A669R5G1_PHACC</name>
<feature type="compositionally biased region" description="Gly residues" evidence="1">
    <location>
        <begin position="77"/>
        <end position="87"/>
    </location>
</feature>
<reference evidence="2" key="2">
    <citation type="submission" date="2025-09" db="UniProtKB">
        <authorList>
            <consortium name="Ensembl"/>
        </authorList>
    </citation>
    <scope>IDENTIFICATION</scope>
</reference>
<dbReference type="Proteomes" id="UP000472261">
    <property type="component" value="Unplaced"/>
</dbReference>
<dbReference type="AlphaFoldDB" id="A0A669R5G1"/>
<organism evidence="2 3">
    <name type="scientific">Phasianus colchicus</name>
    <name type="common">Common pheasant</name>
    <dbReference type="NCBI Taxonomy" id="9054"/>
    <lineage>
        <taxon>Eukaryota</taxon>
        <taxon>Metazoa</taxon>
        <taxon>Chordata</taxon>
        <taxon>Craniata</taxon>
        <taxon>Vertebrata</taxon>
        <taxon>Euteleostomi</taxon>
        <taxon>Archelosauria</taxon>
        <taxon>Archosauria</taxon>
        <taxon>Dinosauria</taxon>
        <taxon>Saurischia</taxon>
        <taxon>Theropoda</taxon>
        <taxon>Coelurosauria</taxon>
        <taxon>Aves</taxon>
        <taxon>Neognathae</taxon>
        <taxon>Galloanserae</taxon>
        <taxon>Galliformes</taxon>
        <taxon>Phasianidae</taxon>
        <taxon>Phasianinae</taxon>
        <taxon>Phasianus</taxon>
    </lineage>
</organism>
<protein>
    <submittedName>
        <fullName evidence="2">Uncharacterized protein</fullName>
    </submittedName>
</protein>
<keyword evidence="3" id="KW-1185">Reference proteome</keyword>
<dbReference type="InterPro" id="IPR038437">
    <property type="entry name" value="GINS_Psf3_sf"/>
</dbReference>
<proteinExistence type="predicted"/>
<dbReference type="SUPFAM" id="SSF160059">
    <property type="entry name" value="PriA/YqbF domain"/>
    <property type="match status" value="1"/>
</dbReference>
<dbReference type="Ensembl" id="ENSPCLT00000032385.1">
    <property type="protein sequence ID" value="ENSPCLP00000023301.1"/>
    <property type="gene ID" value="ENSPCLG00000020598.1"/>
</dbReference>
<feature type="region of interest" description="Disordered" evidence="1">
    <location>
        <begin position="50"/>
        <end position="96"/>
    </location>
</feature>
<evidence type="ECO:0000313" key="2">
    <source>
        <dbReference type="Ensembl" id="ENSPCLP00000023301.1"/>
    </source>
</evidence>
<accession>A0A669R5G1</accession>
<dbReference type="Gene3D" id="1.20.58.2050">
    <property type="match status" value="1"/>
</dbReference>
<reference evidence="2" key="1">
    <citation type="submission" date="2025-08" db="UniProtKB">
        <authorList>
            <consortium name="Ensembl"/>
        </authorList>
    </citation>
    <scope>IDENTIFICATION</scope>
</reference>
<evidence type="ECO:0000256" key="1">
    <source>
        <dbReference type="SAM" id="MobiDB-lite"/>
    </source>
</evidence>